<keyword evidence="4" id="KW-0378">Hydrolase</keyword>
<organism evidence="9 10">
    <name type="scientific">Bradyrhizobium macuxiense</name>
    <dbReference type="NCBI Taxonomy" id="1755647"/>
    <lineage>
        <taxon>Bacteria</taxon>
        <taxon>Pseudomonadati</taxon>
        <taxon>Pseudomonadota</taxon>
        <taxon>Alphaproteobacteria</taxon>
        <taxon>Hyphomicrobiales</taxon>
        <taxon>Nitrobacteraceae</taxon>
        <taxon>Bradyrhizobium</taxon>
    </lineage>
</organism>
<evidence type="ECO:0000313" key="10">
    <source>
        <dbReference type="Proteomes" id="UP000057737"/>
    </source>
</evidence>
<dbReference type="Pfam" id="PF01435">
    <property type="entry name" value="Peptidase_M48"/>
    <property type="match status" value="1"/>
</dbReference>
<keyword evidence="2" id="KW-0645">Protease</keyword>
<protein>
    <submittedName>
        <fullName evidence="9">Peptidase</fullName>
    </submittedName>
</protein>
<keyword evidence="3" id="KW-0479">Metal-binding</keyword>
<dbReference type="CDD" id="cd07324">
    <property type="entry name" value="M48C_Oma1-like"/>
    <property type="match status" value="1"/>
</dbReference>
<evidence type="ECO:0000256" key="2">
    <source>
        <dbReference type="ARBA" id="ARBA00022670"/>
    </source>
</evidence>
<comment type="caution">
    <text evidence="9">The sequence shown here is derived from an EMBL/GenBank/DDBJ whole genome shotgun (WGS) entry which is preliminary data.</text>
</comment>
<dbReference type="PANTHER" id="PTHR22726:SF1">
    <property type="entry name" value="METALLOENDOPEPTIDASE OMA1, MITOCHONDRIAL"/>
    <property type="match status" value="1"/>
</dbReference>
<dbReference type="SUPFAM" id="SSF48452">
    <property type="entry name" value="TPR-like"/>
    <property type="match status" value="1"/>
</dbReference>
<evidence type="ECO:0000256" key="3">
    <source>
        <dbReference type="ARBA" id="ARBA00022723"/>
    </source>
</evidence>
<keyword evidence="7" id="KW-0732">Signal</keyword>
<dbReference type="OrthoDB" id="9814887at2"/>
<evidence type="ECO:0000256" key="1">
    <source>
        <dbReference type="ARBA" id="ARBA00001947"/>
    </source>
</evidence>
<evidence type="ECO:0000256" key="5">
    <source>
        <dbReference type="ARBA" id="ARBA00022833"/>
    </source>
</evidence>
<evidence type="ECO:0000256" key="6">
    <source>
        <dbReference type="ARBA" id="ARBA00023049"/>
    </source>
</evidence>
<sequence length="468" mass="51055">MLFRHALRTRTFKLTALLTAVVLAVGPAATVRAQQSKGPPVLRDTETEQLLRDYTRPILRAAGLEKQNIQVVIINDSAFNAFVADGRRIFVNYGALLQSETPNQIIGVLAHETGHLAGGHLAKLHEQLARAQTQMIIAMLLGAGAMAAGARGGSNNGLTNAGAAAFSAPQSMIQRSLLSYQRQQEENADRAGVKFLTATGQSARGMYETFKRFTDESLFASRGADPYLQSHPMPLDRVQALEGLAKSSPYWDKKDDPALQMRHDMMRAKISGFMERQDTVYRRYPLTNTSLPARYARAITTYLHGDLRSAITQIDGLIQVQPNNPYFYELRGQALLEGGKPAEAIAPLRRAVQLSNNAPLIEMLLGQALVASDNKGYTDEAIKMLRAAVAREPEAPIGYTQLAMAYGRKGDYAEADLASAQAAYLRGDNKTARDLASRAKTRFAIGSPGWVKADDIVSAKPMPGQKNN</sequence>
<name>A0A109JSB7_9BRAD</name>
<dbReference type="Pfam" id="PF13181">
    <property type="entry name" value="TPR_8"/>
    <property type="match status" value="1"/>
</dbReference>
<dbReference type="GO" id="GO:0051603">
    <property type="term" value="P:proteolysis involved in protein catabolic process"/>
    <property type="evidence" value="ECO:0007669"/>
    <property type="project" value="TreeGrafter"/>
</dbReference>
<dbReference type="Proteomes" id="UP000057737">
    <property type="component" value="Unassembled WGS sequence"/>
</dbReference>
<reference evidence="9 10" key="1">
    <citation type="submission" date="2015-11" db="EMBL/GenBank/DDBJ databases">
        <title>Draft Genome Sequence of the Strain BR 10303 (Bradyrhizobium sp.) isolated from nodules of Centrolobium paraense.</title>
        <authorList>
            <person name="Zelli J.E."/>
            <person name="Simoes-Araujo J.L."/>
            <person name="Barauna A.C."/>
            <person name="Silva K."/>
        </authorList>
    </citation>
    <scope>NUCLEOTIDE SEQUENCE [LARGE SCALE GENOMIC DNA]</scope>
    <source>
        <strain evidence="9 10">BR 10303</strain>
    </source>
</reference>
<accession>A0A109JSB7</accession>
<keyword evidence="10" id="KW-1185">Reference proteome</keyword>
<feature type="domain" description="Peptidase M48" evidence="8">
    <location>
        <begin position="51"/>
        <end position="244"/>
    </location>
</feature>
<feature type="signal peptide" evidence="7">
    <location>
        <begin position="1"/>
        <end position="33"/>
    </location>
</feature>
<dbReference type="Gene3D" id="1.25.40.10">
    <property type="entry name" value="Tetratricopeptide repeat domain"/>
    <property type="match status" value="2"/>
</dbReference>
<comment type="cofactor">
    <cofactor evidence="1">
        <name>Zn(2+)</name>
        <dbReference type="ChEBI" id="CHEBI:29105"/>
    </cofactor>
</comment>
<dbReference type="AlphaFoldDB" id="A0A109JSB7"/>
<dbReference type="InterPro" id="IPR001915">
    <property type="entry name" value="Peptidase_M48"/>
</dbReference>
<evidence type="ECO:0000256" key="7">
    <source>
        <dbReference type="SAM" id="SignalP"/>
    </source>
</evidence>
<keyword evidence="5" id="KW-0862">Zinc</keyword>
<dbReference type="Pfam" id="PF13432">
    <property type="entry name" value="TPR_16"/>
    <property type="match status" value="1"/>
</dbReference>
<feature type="chain" id="PRO_5007137141" evidence="7">
    <location>
        <begin position="34"/>
        <end position="468"/>
    </location>
</feature>
<evidence type="ECO:0000259" key="8">
    <source>
        <dbReference type="Pfam" id="PF01435"/>
    </source>
</evidence>
<dbReference type="RefSeq" id="WP_066507987.1">
    <property type="nucleotide sequence ID" value="NZ_LNCU01000072.1"/>
</dbReference>
<dbReference type="Gene3D" id="3.30.2010.10">
    <property type="entry name" value="Metalloproteases ('zincins'), catalytic domain"/>
    <property type="match status" value="1"/>
</dbReference>
<dbReference type="EMBL" id="LNCU01000072">
    <property type="protein sequence ID" value="KWV54221.1"/>
    <property type="molecule type" value="Genomic_DNA"/>
</dbReference>
<dbReference type="GO" id="GO:0004222">
    <property type="term" value="F:metalloendopeptidase activity"/>
    <property type="evidence" value="ECO:0007669"/>
    <property type="project" value="InterPro"/>
</dbReference>
<dbReference type="GO" id="GO:0016020">
    <property type="term" value="C:membrane"/>
    <property type="evidence" value="ECO:0007669"/>
    <property type="project" value="TreeGrafter"/>
</dbReference>
<dbReference type="InterPro" id="IPR051156">
    <property type="entry name" value="Mito/Outer_Membr_Metalloprot"/>
</dbReference>
<dbReference type="InterPro" id="IPR011990">
    <property type="entry name" value="TPR-like_helical_dom_sf"/>
</dbReference>
<dbReference type="InterPro" id="IPR019734">
    <property type="entry name" value="TPR_rpt"/>
</dbReference>
<dbReference type="GO" id="GO:0046872">
    <property type="term" value="F:metal ion binding"/>
    <property type="evidence" value="ECO:0007669"/>
    <property type="project" value="UniProtKB-KW"/>
</dbReference>
<evidence type="ECO:0000256" key="4">
    <source>
        <dbReference type="ARBA" id="ARBA00022801"/>
    </source>
</evidence>
<proteinExistence type="predicted"/>
<dbReference type="PANTHER" id="PTHR22726">
    <property type="entry name" value="METALLOENDOPEPTIDASE OMA1"/>
    <property type="match status" value="1"/>
</dbReference>
<evidence type="ECO:0000313" key="9">
    <source>
        <dbReference type="EMBL" id="KWV54221.1"/>
    </source>
</evidence>
<gene>
    <name evidence="9" type="ORF">AS156_00320</name>
</gene>
<keyword evidence="6" id="KW-0482">Metalloprotease</keyword>